<proteinExistence type="inferred from homology"/>
<keyword evidence="3 11" id="KW-0723">Serine/threonine-protein kinase</keyword>
<dbReference type="PROSITE" id="PS51285">
    <property type="entry name" value="AGC_KINASE_CTER"/>
    <property type="match status" value="1"/>
</dbReference>
<dbReference type="InterPro" id="IPR008271">
    <property type="entry name" value="Ser/Thr_kinase_AS"/>
</dbReference>
<accession>A0A267EN57</accession>
<dbReference type="SUPFAM" id="SSF56112">
    <property type="entry name" value="Protein kinase-like (PK-like)"/>
    <property type="match status" value="1"/>
</dbReference>
<dbReference type="PANTHER" id="PTHR24355">
    <property type="entry name" value="G PROTEIN-COUPLED RECEPTOR KINASE/RIBOSOMAL PROTEIN S6 KINASE"/>
    <property type="match status" value="1"/>
</dbReference>
<evidence type="ECO:0000259" key="13">
    <source>
        <dbReference type="PROSITE" id="PS50132"/>
    </source>
</evidence>
<feature type="domain" description="RGS" evidence="13">
    <location>
        <begin position="59"/>
        <end position="176"/>
    </location>
</feature>
<feature type="domain" description="Protein kinase" evidence="12">
    <location>
        <begin position="191"/>
        <end position="466"/>
    </location>
</feature>
<evidence type="ECO:0000313" key="16">
    <source>
        <dbReference type="Proteomes" id="UP000215902"/>
    </source>
</evidence>
<dbReference type="InterPro" id="IPR000961">
    <property type="entry name" value="AGC-kinase_C"/>
</dbReference>
<dbReference type="STRING" id="282301.A0A267EN57"/>
<protein>
    <recommendedName>
        <fullName evidence="11">G protein-coupled receptor kinase</fullName>
        <ecNumber evidence="11">2.7.11.-</ecNumber>
    </recommendedName>
</protein>
<feature type="active site" description="Proton acceptor" evidence="9">
    <location>
        <position position="330"/>
    </location>
</feature>
<feature type="domain" description="AGC-kinase C-terminal" evidence="14">
    <location>
        <begin position="467"/>
        <end position="532"/>
    </location>
</feature>
<dbReference type="PANTHER" id="PTHR24355:SF28">
    <property type="entry name" value="G PROTEIN-COUPLED RECEPTOR KINASE 2"/>
    <property type="match status" value="1"/>
</dbReference>
<keyword evidence="16" id="KW-1185">Reference proteome</keyword>
<evidence type="ECO:0000256" key="4">
    <source>
        <dbReference type="ARBA" id="ARBA00022553"/>
    </source>
</evidence>
<dbReference type="PROSITE" id="PS50011">
    <property type="entry name" value="PROTEIN_KINASE_DOM"/>
    <property type="match status" value="1"/>
</dbReference>
<dbReference type="SMART" id="SM00315">
    <property type="entry name" value="RGS"/>
    <property type="match status" value="1"/>
</dbReference>
<dbReference type="PROSITE" id="PS00107">
    <property type="entry name" value="PROTEIN_KINASE_ATP"/>
    <property type="match status" value="1"/>
</dbReference>
<keyword evidence="4" id="KW-0597">Phosphoprotein</keyword>
<dbReference type="InterPro" id="IPR044926">
    <property type="entry name" value="RGS_subdomain_2"/>
</dbReference>
<dbReference type="CDD" id="cd05605">
    <property type="entry name" value="STKc_GRK4_like"/>
    <property type="match status" value="1"/>
</dbReference>
<dbReference type="InterPro" id="IPR036305">
    <property type="entry name" value="RGS_sf"/>
</dbReference>
<evidence type="ECO:0000256" key="8">
    <source>
        <dbReference type="ARBA" id="ARBA00022840"/>
    </source>
</evidence>
<keyword evidence="7 11" id="KW-0418">Kinase</keyword>
<dbReference type="InterPro" id="IPR011009">
    <property type="entry name" value="Kinase-like_dom_sf"/>
</dbReference>
<dbReference type="FunFam" id="1.10.510.10:FF:000074">
    <property type="entry name" value="G protein-coupled receptor kinase"/>
    <property type="match status" value="1"/>
</dbReference>
<dbReference type="Proteomes" id="UP000215902">
    <property type="component" value="Unassembled WGS sequence"/>
</dbReference>
<dbReference type="SUPFAM" id="SSF48097">
    <property type="entry name" value="Regulator of G-protein signaling, RGS"/>
    <property type="match status" value="1"/>
</dbReference>
<dbReference type="Gene3D" id="3.30.200.20">
    <property type="entry name" value="Phosphorylase Kinase, domain 1"/>
    <property type="match status" value="1"/>
</dbReference>
<gene>
    <name evidence="15" type="ORF">BOX15_Mlig015532g1</name>
</gene>
<dbReference type="SMART" id="SM00133">
    <property type="entry name" value="S_TK_X"/>
    <property type="match status" value="1"/>
</dbReference>
<name>A0A267EN57_9PLAT</name>
<comment type="caution">
    <text evidence="15">The sequence shown here is derived from an EMBL/GenBank/DDBJ whole genome shotgun (WGS) entry which is preliminary data.</text>
</comment>
<dbReference type="PROSITE" id="PS50132">
    <property type="entry name" value="RGS"/>
    <property type="match status" value="1"/>
</dbReference>
<keyword evidence="6 10" id="KW-0547">Nucleotide-binding</keyword>
<dbReference type="PRINTS" id="PR00717">
    <property type="entry name" value="GPCRKINASE"/>
</dbReference>
<evidence type="ECO:0000256" key="1">
    <source>
        <dbReference type="ARBA" id="ARBA00001256"/>
    </source>
</evidence>
<dbReference type="InterPro" id="IPR017441">
    <property type="entry name" value="Protein_kinase_ATP_BS"/>
</dbReference>
<dbReference type="EMBL" id="NIVC01001939">
    <property type="protein sequence ID" value="PAA62414.1"/>
    <property type="molecule type" value="Genomic_DNA"/>
</dbReference>
<dbReference type="FunFam" id="1.10.167.10:FF:000009">
    <property type="entry name" value="G protein-coupled receptor kinase"/>
    <property type="match status" value="1"/>
</dbReference>
<dbReference type="OrthoDB" id="354826at2759"/>
<dbReference type="Gene3D" id="1.10.167.10">
    <property type="entry name" value="Regulator of G-protein Signalling 4, domain 2"/>
    <property type="match status" value="1"/>
</dbReference>
<comment type="catalytic activity">
    <reaction evidence="1">
        <text>[G-protein-coupled receptor] + ATP = [G-protein-coupled receptor]-phosphate + ADP + H(+)</text>
        <dbReference type="Rhea" id="RHEA:12008"/>
        <dbReference type="Rhea" id="RHEA-COMP:11260"/>
        <dbReference type="Rhea" id="RHEA-COMP:11261"/>
        <dbReference type="ChEBI" id="CHEBI:15378"/>
        <dbReference type="ChEBI" id="CHEBI:30616"/>
        <dbReference type="ChEBI" id="CHEBI:43176"/>
        <dbReference type="ChEBI" id="CHEBI:68546"/>
        <dbReference type="ChEBI" id="CHEBI:456216"/>
        <dbReference type="EC" id="2.7.11.16"/>
    </reaction>
</comment>
<dbReference type="GO" id="GO:0005524">
    <property type="term" value="F:ATP binding"/>
    <property type="evidence" value="ECO:0007669"/>
    <property type="project" value="UniProtKB-UniRule"/>
</dbReference>
<evidence type="ECO:0000256" key="2">
    <source>
        <dbReference type="ARBA" id="ARBA00009793"/>
    </source>
</evidence>
<dbReference type="PROSITE" id="PS00108">
    <property type="entry name" value="PROTEIN_KINASE_ST"/>
    <property type="match status" value="1"/>
</dbReference>
<dbReference type="InterPro" id="IPR000239">
    <property type="entry name" value="GPCR_kinase"/>
</dbReference>
<dbReference type="GO" id="GO:0007165">
    <property type="term" value="P:signal transduction"/>
    <property type="evidence" value="ECO:0007669"/>
    <property type="project" value="InterPro"/>
</dbReference>
<keyword evidence="8 10" id="KW-0067">ATP-binding</keyword>
<dbReference type="EC" id="2.7.11.-" evidence="11"/>
<evidence type="ECO:0000256" key="9">
    <source>
        <dbReference type="PIRSR" id="PIRSR600239-51"/>
    </source>
</evidence>
<evidence type="ECO:0000259" key="12">
    <source>
        <dbReference type="PROSITE" id="PS50011"/>
    </source>
</evidence>
<evidence type="ECO:0000256" key="3">
    <source>
        <dbReference type="ARBA" id="ARBA00022527"/>
    </source>
</evidence>
<evidence type="ECO:0000256" key="11">
    <source>
        <dbReference type="RuleBase" id="RU000308"/>
    </source>
</evidence>
<dbReference type="SMART" id="SM00220">
    <property type="entry name" value="S_TKc"/>
    <property type="match status" value="1"/>
</dbReference>
<evidence type="ECO:0000256" key="7">
    <source>
        <dbReference type="ARBA" id="ARBA00022777"/>
    </source>
</evidence>
<evidence type="ECO:0000256" key="10">
    <source>
        <dbReference type="PROSITE-ProRule" id="PRU10141"/>
    </source>
</evidence>
<comment type="similarity">
    <text evidence="2 11">Belongs to the protein kinase superfamily. AGC Ser/Thr protein kinase family. GPRK subfamily.</text>
</comment>
<organism evidence="15 16">
    <name type="scientific">Macrostomum lignano</name>
    <dbReference type="NCBI Taxonomy" id="282301"/>
    <lineage>
        <taxon>Eukaryota</taxon>
        <taxon>Metazoa</taxon>
        <taxon>Spiralia</taxon>
        <taxon>Lophotrochozoa</taxon>
        <taxon>Platyhelminthes</taxon>
        <taxon>Rhabditophora</taxon>
        <taxon>Macrostomorpha</taxon>
        <taxon>Macrostomida</taxon>
        <taxon>Macrostomidae</taxon>
        <taxon>Macrostomum</taxon>
    </lineage>
</organism>
<dbReference type="InterPro" id="IPR000719">
    <property type="entry name" value="Prot_kinase_dom"/>
</dbReference>
<dbReference type="InterPro" id="IPR016137">
    <property type="entry name" value="RGS"/>
</dbReference>
<dbReference type="Gene3D" id="1.10.510.10">
    <property type="entry name" value="Transferase(Phosphotransferase) domain 1"/>
    <property type="match status" value="1"/>
</dbReference>
<evidence type="ECO:0000313" key="15">
    <source>
        <dbReference type="EMBL" id="PAA62414.1"/>
    </source>
</evidence>
<keyword evidence="5 11" id="KW-0808">Transferase</keyword>
<dbReference type="AlphaFoldDB" id="A0A267EN57"/>
<dbReference type="Pfam" id="PF00615">
    <property type="entry name" value="RGS"/>
    <property type="match status" value="1"/>
</dbReference>
<feature type="binding site" evidence="10">
    <location>
        <position position="229"/>
    </location>
    <ligand>
        <name>ATP</name>
        <dbReference type="ChEBI" id="CHEBI:30616"/>
    </ligand>
</feature>
<evidence type="ECO:0000256" key="6">
    <source>
        <dbReference type="ARBA" id="ARBA00022741"/>
    </source>
</evidence>
<evidence type="ECO:0000259" key="14">
    <source>
        <dbReference type="PROSITE" id="PS51285"/>
    </source>
</evidence>
<evidence type="ECO:0000256" key="5">
    <source>
        <dbReference type="ARBA" id="ARBA00022679"/>
    </source>
</evidence>
<dbReference type="Pfam" id="PF00069">
    <property type="entry name" value="Pkinase"/>
    <property type="match status" value="1"/>
</dbReference>
<dbReference type="GO" id="GO:0005737">
    <property type="term" value="C:cytoplasm"/>
    <property type="evidence" value="ECO:0007669"/>
    <property type="project" value="TreeGrafter"/>
</dbReference>
<reference evidence="15 16" key="1">
    <citation type="submission" date="2017-06" db="EMBL/GenBank/DDBJ databases">
        <title>A platform for efficient transgenesis in Macrostomum lignano, a flatworm model organism for stem cell research.</title>
        <authorList>
            <person name="Berezikov E."/>
        </authorList>
    </citation>
    <scope>NUCLEOTIDE SEQUENCE [LARGE SCALE GENOMIC DNA]</scope>
    <source>
        <strain evidence="15">DV1</strain>
        <tissue evidence="15">Whole organism</tissue>
    </source>
</reference>
<sequence>MELENIVANTIYIKAKESGGSKDKGRSKKWKKILQFPHISVCLSLADDIERTYAFVVEKQPIGQKLFRKFCDCHAELKRALEFLDKVSEYELMLDDDRPALAVEIFKEFLRDSSECVESSGAENRESIRGLVDQLNGGGEPPSKDLFAACADSVRAYLSGDPFQRFLDSMYFKRYLQWKWIEKQPVTKHTFRMYRVLGKGGFGEVCACQVRSTGKLYACKKLEKKRIKKRGGEKMAINEKQILQRANSRFVVSLAYAFETKDALCLVLTIMNGGDLKFHIHNMTYHEPSSNGARGGGSSGGFEEARAVFYAAEIACGLEHLHGMRIVYRDLKPENILIDDVGHVRISDLGLAVEVEEGGSVKGKVGTVGYMAPEVVKGERYSFPVDWFGLGCIIYEMLCGQAPFRKRKERIKREEVDRRVKEDAEEYSEQFSDEARDCCRALLAKEPDDRLGSRAGAADLKSHAFLRTINWKRLEAGVETVPFTPDPHAVYAKDVLDIEQFSTVKGVQLDDKDADFYGRFNTGAVSIPFQQEIIETECFDDLDVYYNAEGGLVDSLNPSQPPPSPKRGLLSSLFGKKKRPAAGSAASATPSAAS</sequence>
<dbReference type="GO" id="GO:0004703">
    <property type="term" value="F:G protein-coupled receptor kinase activity"/>
    <property type="evidence" value="ECO:0007669"/>
    <property type="project" value="UniProtKB-EC"/>
</dbReference>
<dbReference type="GO" id="GO:0009966">
    <property type="term" value="P:regulation of signal transduction"/>
    <property type="evidence" value="ECO:0007669"/>
    <property type="project" value="TreeGrafter"/>
</dbReference>